<evidence type="ECO:0000259" key="10">
    <source>
        <dbReference type="Pfam" id="PF02518"/>
    </source>
</evidence>
<evidence type="ECO:0000313" key="13">
    <source>
        <dbReference type="Proteomes" id="UP000229433"/>
    </source>
</evidence>
<dbReference type="Pfam" id="PF07730">
    <property type="entry name" value="HisKA_3"/>
    <property type="match status" value="1"/>
</dbReference>
<keyword evidence="9" id="KW-0812">Transmembrane</keyword>
<evidence type="ECO:0000256" key="5">
    <source>
        <dbReference type="ARBA" id="ARBA00022741"/>
    </source>
</evidence>
<feature type="domain" description="Signal transduction histidine kinase subgroup 3 dimerisation and phosphoacceptor" evidence="11">
    <location>
        <begin position="76"/>
        <end position="131"/>
    </location>
</feature>
<keyword evidence="13" id="KW-1185">Reference proteome</keyword>
<dbReference type="RefSeq" id="WP_099645110.1">
    <property type="nucleotide sequence ID" value="NZ_KZ319288.1"/>
</dbReference>
<protein>
    <recommendedName>
        <fullName evidence="2">histidine kinase</fullName>
        <ecNumber evidence="2">2.7.13.3</ecNumber>
    </recommendedName>
</protein>
<dbReference type="EMBL" id="NQXA01000002">
    <property type="protein sequence ID" value="PHQ30276.1"/>
    <property type="molecule type" value="Genomic_DNA"/>
</dbReference>
<keyword evidence="7" id="KW-0067">ATP-binding</keyword>
<evidence type="ECO:0000256" key="8">
    <source>
        <dbReference type="ARBA" id="ARBA00023012"/>
    </source>
</evidence>
<name>A0A2G1VU29_9FLAO</name>
<evidence type="ECO:0000256" key="6">
    <source>
        <dbReference type="ARBA" id="ARBA00022777"/>
    </source>
</evidence>
<dbReference type="Gene3D" id="3.30.565.10">
    <property type="entry name" value="Histidine kinase-like ATPase, C-terminal domain"/>
    <property type="match status" value="1"/>
</dbReference>
<dbReference type="PANTHER" id="PTHR24421">
    <property type="entry name" value="NITRATE/NITRITE SENSOR PROTEIN NARX-RELATED"/>
    <property type="match status" value="1"/>
</dbReference>
<dbReference type="InterPro" id="IPR036890">
    <property type="entry name" value="HATPase_C_sf"/>
</dbReference>
<keyword evidence="5" id="KW-0547">Nucleotide-binding</keyword>
<reference evidence="12 13" key="1">
    <citation type="submission" date="2017-08" db="EMBL/GenBank/DDBJ databases">
        <title>The whole genome shortgun sequences of strain Leeuwenhoekiella nanhaiensis G18 from the South China Sea.</title>
        <authorList>
            <person name="Liu Q."/>
        </authorList>
    </citation>
    <scope>NUCLEOTIDE SEQUENCE [LARGE SCALE GENOMIC DNA]</scope>
    <source>
        <strain evidence="12 13">G18</strain>
    </source>
</reference>
<dbReference type="InterPro" id="IPR011712">
    <property type="entry name" value="Sig_transdc_His_kin_sub3_dim/P"/>
</dbReference>
<evidence type="ECO:0000256" key="4">
    <source>
        <dbReference type="ARBA" id="ARBA00022679"/>
    </source>
</evidence>
<keyword evidence="8" id="KW-0902">Two-component regulatory system</keyword>
<dbReference type="GO" id="GO:0005524">
    <property type="term" value="F:ATP binding"/>
    <property type="evidence" value="ECO:0007669"/>
    <property type="project" value="UniProtKB-KW"/>
</dbReference>
<evidence type="ECO:0000256" key="3">
    <source>
        <dbReference type="ARBA" id="ARBA00022553"/>
    </source>
</evidence>
<comment type="catalytic activity">
    <reaction evidence="1">
        <text>ATP + protein L-histidine = ADP + protein N-phospho-L-histidine.</text>
        <dbReference type="EC" id="2.7.13.3"/>
    </reaction>
</comment>
<dbReference type="OrthoDB" id="9760839at2"/>
<accession>A0A2G1VU29</accession>
<sequence length="264" mass="30333">MNPFFEQDVLPTMELLVVVCSLVLLLLLILVIVLFSIFQKRKILFITERNKAELRYQEELTRTQLEIQEATLKNVSWELHDNIGQLLSVANLELNMLHRKNEIDRENTLDDIRGLVSKCLMEIRAVSRNLNNEVITQVGLAESVRYELNRLDKLGILKTSLIVEGDNWKPPQNDALILFRIIQEFLTNVIKHAKAAHLQVLFRFTRDRLHILAKDDGIGFNIEQVSSSSGLINMRSRAALINADFDLSSQKSKGTSLIINYLRK</sequence>
<keyword evidence="9" id="KW-1133">Transmembrane helix</keyword>
<keyword evidence="3" id="KW-0597">Phosphoprotein</keyword>
<organism evidence="12 13">
    <name type="scientific">Leeuwenhoekiella nanhaiensis</name>
    <dbReference type="NCBI Taxonomy" id="1655491"/>
    <lineage>
        <taxon>Bacteria</taxon>
        <taxon>Pseudomonadati</taxon>
        <taxon>Bacteroidota</taxon>
        <taxon>Flavobacteriia</taxon>
        <taxon>Flavobacteriales</taxon>
        <taxon>Flavobacteriaceae</taxon>
        <taxon>Leeuwenhoekiella</taxon>
    </lineage>
</organism>
<dbReference type="GO" id="GO:0000155">
    <property type="term" value="F:phosphorelay sensor kinase activity"/>
    <property type="evidence" value="ECO:0007669"/>
    <property type="project" value="InterPro"/>
</dbReference>
<dbReference type="SUPFAM" id="SSF55874">
    <property type="entry name" value="ATPase domain of HSP90 chaperone/DNA topoisomerase II/histidine kinase"/>
    <property type="match status" value="1"/>
</dbReference>
<keyword evidence="9" id="KW-0472">Membrane</keyword>
<dbReference type="GO" id="GO:0016020">
    <property type="term" value="C:membrane"/>
    <property type="evidence" value="ECO:0007669"/>
    <property type="project" value="InterPro"/>
</dbReference>
<evidence type="ECO:0000313" key="12">
    <source>
        <dbReference type="EMBL" id="PHQ30276.1"/>
    </source>
</evidence>
<dbReference type="EC" id="2.7.13.3" evidence="2"/>
<keyword evidence="4" id="KW-0808">Transferase</keyword>
<comment type="caution">
    <text evidence="12">The sequence shown here is derived from an EMBL/GenBank/DDBJ whole genome shotgun (WGS) entry which is preliminary data.</text>
</comment>
<dbReference type="AlphaFoldDB" id="A0A2G1VU29"/>
<feature type="domain" description="Histidine kinase/HSP90-like ATPase" evidence="10">
    <location>
        <begin position="174"/>
        <end position="259"/>
    </location>
</feature>
<dbReference type="Proteomes" id="UP000229433">
    <property type="component" value="Unassembled WGS sequence"/>
</dbReference>
<proteinExistence type="predicted"/>
<evidence type="ECO:0000259" key="11">
    <source>
        <dbReference type="Pfam" id="PF07730"/>
    </source>
</evidence>
<dbReference type="Pfam" id="PF02518">
    <property type="entry name" value="HATPase_c"/>
    <property type="match status" value="1"/>
</dbReference>
<keyword evidence="6 12" id="KW-0418">Kinase</keyword>
<dbReference type="PANTHER" id="PTHR24421:SF10">
    <property type="entry name" value="NITRATE_NITRITE SENSOR PROTEIN NARQ"/>
    <property type="match status" value="1"/>
</dbReference>
<evidence type="ECO:0000256" key="9">
    <source>
        <dbReference type="SAM" id="Phobius"/>
    </source>
</evidence>
<evidence type="ECO:0000256" key="1">
    <source>
        <dbReference type="ARBA" id="ARBA00000085"/>
    </source>
</evidence>
<evidence type="ECO:0000256" key="7">
    <source>
        <dbReference type="ARBA" id="ARBA00022840"/>
    </source>
</evidence>
<dbReference type="GO" id="GO:0046983">
    <property type="term" value="F:protein dimerization activity"/>
    <property type="evidence" value="ECO:0007669"/>
    <property type="project" value="InterPro"/>
</dbReference>
<dbReference type="CDD" id="cd16917">
    <property type="entry name" value="HATPase_UhpB-NarQ-NarX-like"/>
    <property type="match status" value="1"/>
</dbReference>
<evidence type="ECO:0000256" key="2">
    <source>
        <dbReference type="ARBA" id="ARBA00012438"/>
    </source>
</evidence>
<gene>
    <name evidence="12" type="ORF">CJ305_04755</name>
</gene>
<feature type="transmembrane region" description="Helical" evidence="9">
    <location>
        <begin position="15"/>
        <end position="38"/>
    </location>
</feature>
<dbReference type="InterPro" id="IPR050482">
    <property type="entry name" value="Sensor_HK_TwoCompSys"/>
</dbReference>
<dbReference type="InterPro" id="IPR003594">
    <property type="entry name" value="HATPase_dom"/>
</dbReference>
<dbReference type="Gene3D" id="1.20.5.1930">
    <property type="match status" value="1"/>
</dbReference>